<dbReference type="Gene3D" id="3.40.50.1820">
    <property type="entry name" value="alpha/beta hydrolase"/>
    <property type="match status" value="1"/>
</dbReference>
<evidence type="ECO:0000256" key="1">
    <source>
        <dbReference type="ARBA" id="ARBA00022801"/>
    </source>
</evidence>
<dbReference type="InterPro" id="IPR049492">
    <property type="entry name" value="BD-FAE-like_dom"/>
</dbReference>
<comment type="caution">
    <text evidence="4">The sequence shown here is derived from an EMBL/GenBank/DDBJ whole genome shotgun (WGS) entry which is preliminary data.</text>
</comment>
<dbReference type="PANTHER" id="PTHR48081">
    <property type="entry name" value="AB HYDROLASE SUPERFAMILY PROTEIN C4A8.06C"/>
    <property type="match status" value="1"/>
</dbReference>
<dbReference type="RefSeq" id="WP_114370595.1">
    <property type="nucleotide sequence ID" value="NZ_QPEX01000037.1"/>
</dbReference>
<protein>
    <submittedName>
        <fullName evidence="4">Alpha/beta hydrolase</fullName>
    </submittedName>
</protein>
<dbReference type="Proteomes" id="UP000253562">
    <property type="component" value="Unassembled WGS sequence"/>
</dbReference>
<dbReference type="SUPFAM" id="SSF53474">
    <property type="entry name" value="alpha/beta-Hydrolases"/>
    <property type="match status" value="1"/>
</dbReference>
<dbReference type="AlphaFoldDB" id="A0A368KPU3"/>
<dbReference type="PANTHER" id="PTHR48081:SF13">
    <property type="entry name" value="ALPHA_BETA HYDROLASE"/>
    <property type="match status" value="1"/>
</dbReference>
<evidence type="ECO:0000313" key="5">
    <source>
        <dbReference type="Proteomes" id="UP000253562"/>
    </source>
</evidence>
<organism evidence="4 5">
    <name type="scientific">Bremerella cremea</name>
    <dbReference type="NCBI Taxonomy" id="1031537"/>
    <lineage>
        <taxon>Bacteria</taxon>
        <taxon>Pseudomonadati</taxon>
        <taxon>Planctomycetota</taxon>
        <taxon>Planctomycetia</taxon>
        <taxon>Pirellulales</taxon>
        <taxon>Pirellulaceae</taxon>
        <taxon>Bremerella</taxon>
    </lineage>
</organism>
<evidence type="ECO:0000256" key="2">
    <source>
        <dbReference type="SAM" id="SignalP"/>
    </source>
</evidence>
<dbReference type="EMBL" id="QPEX01000037">
    <property type="protein sequence ID" value="RCS43904.1"/>
    <property type="molecule type" value="Genomic_DNA"/>
</dbReference>
<dbReference type="GO" id="GO:0016787">
    <property type="term" value="F:hydrolase activity"/>
    <property type="evidence" value="ECO:0007669"/>
    <property type="project" value="UniProtKB-KW"/>
</dbReference>
<sequence>MRRHSVWLFTGWFLLLALAGNVVAQETAPPQHQEVIYGHKDGLAMTFDVFQPDEKPNGAAVVFIVSGGWFSKWSPPQQTRMSMSPFLASGYTGFAVRHGSSPRYSIAEAVSDVRQAVRTIRRDAKQYGIDPDRIGVYGMSAGGHLTLMLATTGDDGNPNAGDPLERVSSRITAGVAFVPPSDITSYVWSTPGLAEQYRRFPALDISKGEAQAVSPLFFVTEDDAPCLVISGGKDTLVLPEQGKWIHDKLDEAGVENKFIVYENSGHGLEKNIPQAVNEAVMWFDKYLQ</sequence>
<name>A0A368KPU3_9BACT</name>
<evidence type="ECO:0000313" key="4">
    <source>
        <dbReference type="EMBL" id="RCS43904.1"/>
    </source>
</evidence>
<dbReference type="Pfam" id="PF20434">
    <property type="entry name" value="BD-FAE"/>
    <property type="match status" value="1"/>
</dbReference>
<keyword evidence="2" id="KW-0732">Signal</keyword>
<proteinExistence type="predicted"/>
<evidence type="ECO:0000259" key="3">
    <source>
        <dbReference type="Pfam" id="PF20434"/>
    </source>
</evidence>
<feature type="domain" description="BD-FAE-like" evidence="3">
    <location>
        <begin position="48"/>
        <end position="249"/>
    </location>
</feature>
<accession>A0A368KPU3</accession>
<feature type="chain" id="PRO_5017042745" evidence="2">
    <location>
        <begin position="25"/>
        <end position="288"/>
    </location>
</feature>
<keyword evidence="1 4" id="KW-0378">Hydrolase</keyword>
<dbReference type="InterPro" id="IPR029058">
    <property type="entry name" value="AB_hydrolase_fold"/>
</dbReference>
<dbReference type="InterPro" id="IPR050300">
    <property type="entry name" value="GDXG_lipolytic_enzyme"/>
</dbReference>
<reference evidence="4 5" key="1">
    <citation type="submission" date="2018-07" db="EMBL/GenBank/DDBJ databases">
        <title>Comparative genomes isolates from brazilian mangrove.</title>
        <authorList>
            <person name="De Araujo J.E."/>
            <person name="Taketani R.G."/>
            <person name="Silva M.C.P."/>
            <person name="Lourenco M.V."/>
            <person name="Oliveira V.M."/>
            <person name="Andreote F.D."/>
        </authorList>
    </citation>
    <scope>NUCLEOTIDE SEQUENCE [LARGE SCALE GENOMIC DNA]</scope>
    <source>
        <strain evidence="4 5">HEX PRIS-MGV</strain>
    </source>
</reference>
<feature type="signal peptide" evidence="2">
    <location>
        <begin position="1"/>
        <end position="24"/>
    </location>
</feature>
<dbReference type="OrthoDB" id="265201at2"/>
<gene>
    <name evidence="4" type="ORF">DTL42_18100</name>
</gene>